<dbReference type="OrthoDB" id="462203at2"/>
<feature type="binding site" evidence="2">
    <location>
        <position position="337"/>
    </location>
    <ligand>
        <name>FAD</name>
        <dbReference type="ChEBI" id="CHEBI:57692"/>
    </ligand>
</feature>
<keyword evidence="2" id="KW-0547">Nucleotide-binding</keyword>
<feature type="binding site" evidence="2">
    <location>
        <position position="79"/>
    </location>
    <ligand>
        <name>7-chloro-L-tryptophan</name>
        <dbReference type="ChEBI" id="CHEBI:58713"/>
    </ligand>
</feature>
<dbReference type="AlphaFoldDB" id="A0A396RR20"/>
<protein>
    <submittedName>
        <fullName evidence="3">Tryptophan 7-halogenase</fullName>
    </submittedName>
</protein>
<keyword evidence="4" id="KW-1185">Reference proteome</keyword>
<feature type="binding site" evidence="2">
    <location>
        <position position="328"/>
    </location>
    <ligand>
        <name>FAD</name>
        <dbReference type="ChEBI" id="CHEBI:57692"/>
    </ligand>
</feature>
<keyword evidence="2" id="KW-0285">Flavoprotein</keyword>
<proteinExistence type="predicted"/>
<dbReference type="Pfam" id="PF04820">
    <property type="entry name" value="Trp_halogenase"/>
    <property type="match status" value="1"/>
</dbReference>
<dbReference type="InterPro" id="IPR006905">
    <property type="entry name" value="Flavin_halogenase"/>
</dbReference>
<dbReference type="GO" id="GO:0004497">
    <property type="term" value="F:monooxygenase activity"/>
    <property type="evidence" value="ECO:0007669"/>
    <property type="project" value="InterPro"/>
</dbReference>
<evidence type="ECO:0000256" key="1">
    <source>
        <dbReference type="PIRSR" id="PIRSR011396-1"/>
    </source>
</evidence>
<name>A0A396RR20_9SPHN</name>
<dbReference type="SUPFAM" id="SSF51905">
    <property type="entry name" value="FAD/NAD(P)-binding domain"/>
    <property type="match status" value="1"/>
</dbReference>
<accession>A0A396RR20</accession>
<dbReference type="PANTHER" id="PTHR43747">
    <property type="entry name" value="FAD-BINDING PROTEIN"/>
    <property type="match status" value="1"/>
</dbReference>
<reference evidence="3 4" key="1">
    <citation type="submission" date="2018-08" db="EMBL/GenBank/DDBJ databases">
        <title>The multiple taxonomic identification of Sphingomonas gilva.</title>
        <authorList>
            <person name="Zhu D."/>
            <person name="Zheng S."/>
        </authorList>
    </citation>
    <scope>NUCLEOTIDE SEQUENCE [LARGE SCALE GENOMIC DNA]</scope>
    <source>
        <strain evidence="3 4">ZDH117</strain>
    </source>
</reference>
<feature type="active site" evidence="1">
    <location>
        <position position="79"/>
    </location>
</feature>
<feature type="binding site" evidence="2">
    <location>
        <position position="341"/>
    </location>
    <ligand>
        <name>FAD</name>
        <dbReference type="ChEBI" id="CHEBI:57692"/>
    </ligand>
</feature>
<feature type="binding site" evidence="2">
    <location>
        <begin position="14"/>
        <end position="17"/>
    </location>
    <ligand>
        <name>FAD</name>
        <dbReference type="ChEBI" id="CHEBI:57692"/>
    </ligand>
</feature>
<comment type="caution">
    <text evidence="3">The sequence shown here is derived from an EMBL/GenBank/DDBJ whole genome shotgun (WGS) entry which is preliminary data.</text>
</comment>
<dbReference type="GO" id="GO:0000166">
    <property type="term" value="F:nucleotide binding"/>
    <property type="evidence" value="ECO:0007669"/>
    <property type="project" value="UniProtKB-KW"/>
</dbReference>
<organism evidence="3 4">
    <name type="scientific">Sphingomonas gilva</name>
    <dbReference type="NCBI Taxonomy" id="2305907"/>
    <lineage>
        <taxon>Bacteria</taxon>
        <taxon>Pseudomonadati</taxon>
        <taxon>Pseudomonadota</taxon>
        <taxon>Alphaproteobacteria</taxon>
        <taxon>Sphingomonadales</taxon>
        <taxon>Sphingomonadaceae</taxon>
        <taxon>Sphingomonas</taxon>
    </lineage>
</organism>
<gene>
    <name evidence="3" type="ORF">D1610_02980</name>
</gene>
<sequence length="499" mass="55798">MEDQIVRRVVIAGGGTAGWTVAAALASQLGPLIDIALVESDEIGTVGVGESTIPTVRGFHALLGLDEREFMRATQASFKLGIEFRDWARVGDRYFHSFGQIGRSTWMGDFQHMWLQARAQGFGGDLGDYCFELQAAEAGKFLTGENGRLNYAYHLDATAYGRFLRGFSEPLGVRRIEGRIAEVRQAPETGFIEALALQSGQVVEGDLFIDCTGFRGLLIEQTLKTGYEDWTHWLSTNSAIAVQTQATGPARPYTRAAAHDAGWQWRIPLQHRVGNGLVFASEFLSDDEAHAMLTERVEGEMLTDPRLIRFRTGRRRKAWNKNCIAFGLASGFVEPLESTSIHLIMIGVTRLMQLFPFGGVTDALADRFNLMSQRELEGIRDFIILHYHLNERDDSPFWKRCREMEIPDSLAARIALFREGAHAYQDAHDLFRVDSWVQVMLGQRLAPRAHHQMGRLMPPEQLLKALTDLKANIAGAVAKLPDHQRFLDSYCASTGRENG</sequence>
<keyword evidence="2" id="KW-0274">FAD</keyword>
<dbReference type="PIRSF" id="PIRSF011396">
    <property type="entry name" value="Trp_halogenase"/>
    <property type="match status" value="1"/>
</dbReference>
<dbReference type="EMBL" id="QWLV01000001">
    <property type="protein sequence ID" value="RHW19097.1"/>
    <property type="molecule type" value="Genomic_DNA"/>
</dbReference>
<evidence type="ECO:0000313" key="4">
    <source>
        <dbReference type="Proteomes" id="UP000266693"/>
    </source>
</evidence>
<dbReference type="Gene3D" id="3.50.50.60">
    <property type="entry name" value="FAD/NAD(P)-binding domain"/>
    <property type="match status" value="1"/>
</dbReference>
<evidence type="ECO:0000256" key="2">
    <source>
        <dbReference type="PIRSR" id="PIRSR011396-2"/>
    </source>
</evidence>
<dbReference type="InterPro" id="IPR050816">
    <property type="entry name" value="Flavin-dep_Halogenase_NPB"/>
</dbReference>
<dbReference type="Proteomes" id="UP000266693">
    <property type="component" value="Unassembled WGS sequence"/>
</dbReference>
<dbReference type="RefSeq" id="WP_118862605.1">
    <property type="nucleotide sequence ID" value="NZ_QWLV01000001.1"/>
</dbReference>
<evidence type="ECO:0000313" key="3">
    <source>
        <dbReference type="EMBL" id="RHW19097.1"/>
    </source>
</evidence>
<dbReference type="PANTHER" id="PTHR43747:SF4">
    <property type="entry name" value="FLAVIN-DEPENDENT TRYPTOPHAN HALOGENASE"/>
    <property type="match status" value="1"/>
</dbReference>
<dbReference type="InterPro" id="IPR033856">
    <property type="entry name" value="Trp_halogen"/>
</dbReference>
<dbReference type="InterPro" id="IPR036188">
    <property type="entry name" value="FAD/NAD-bd_sf"/>
</dbReference>